<evidence type="ECO:0000256" key="1">
    <source>
        <dbReference type="ARBA" id="ARBA00004123"/>
    </source>
</evidence>
<dbReference type="GO" id="GO:0016251">
    <property type="term" value="F:RNA polymerase II general transcription initiation factor activity"/>
    <property type="evidence" value="ECO:0007669"/>
    <property type="project" value="TreeGrafter"/>
</dbReference>
<evidence type="ECO:0000256" key="5">
    <source>
        <dbReference type="ARBA" id="ARBA00023242"/>
    </source>
</evidence>
<feature type="domain" description="TAFII28-like protein" evidence="7">
    <location>
        <begin position="92"/>
        <end position="178"/>
    </location>
</feature>
<evidence type="ECO:0000256" key="3">
    <source>
        <dbReference type="ARBA" id="ARBA00023015"/>
    </source>
</evidence>
<dbReference type="PANTHER" id="PTHR13218:SF8">
    <property type="entry name" value="TRANSCRIPTION INITIATION FACTOR TFIID SUBUNIT 11"/>
    <property type="match status" value="1"/>
</dbReference>
<sequence>MSTLSTNEVAAKKPAPEQTPAQTSNPKEPSTQPSTSSDAAGSSKSTGGEGSGKKKLIKSTSSVSDLPMAGASMDNDSAVSEEQEVERRKLQMLVSAFSEDQLNRYEMYRRASFPKAAIKRLMQTITGGASVPPNVVIAMAGIAKVFVGEVSEEALDVMESWGETGPIEPKHLREAARRLKQKQLLQATRYKGTVKF</sequence>
<evidence type="ECO:0000313" key="9">
    <source>
        <dbReference type="Proteomes" id="UP000594262"/>
    </source>
</evidence>
<dbReference type="GO" id="GO:0046982">
    <property type="term" value="F:protein heterodimerization activity"/>
    <property type="evidence" value="ECO:0007669"/>
    <property type="project" value="InterPro"/>
</dbReference>
<dbReference type="FunFam" id="1.10.20.10:FF:000025">
    <property type="entry name" value="Transcription initiation factor TFIID subunit 11"/>
    <property type="match status" value="1"/>
</dbReference>
<dbReference type="RefSeq" id="XP_066936344.1">
    <property type="nucleotide sequence ID" value="XM_067080243.1"/>
</dbReference>
<feature type="compositionally biased region" description="Polar residues" evidence="6">
    <location>
        <begin position="19"/>
        <end position="33"/>
    </location>
</feature>
<dbReference type="SUPFAM" id="SSF47113">
    <property type="entry name" value="Histone-fold"/>
    <property type="match status" value="1"/>
</dbReference>
<dbReference type="AlphaFoldDB" id="A0A7M5XG91"/>
<dbReference type="Pfam" id="PF04719">
    <property type="entry name" value="TAFII28"/>
    <property type="match status" value="1"/>
</dbReference>
<dbReference type="GO" id="GO:0005669">
    <property type="term" value="C:transcription factor TFIID complex"/>
    <property type="evidence" value="ECO:0007669"/>
    <property type="project" value="InterPro"/>
</dbReference>
<dbReference type="Gene3D" id="1.10.20.10">
    <property type="entry name" value="Histone, subunit A"/>
    <property type="match status" value="1"/>
</dbReference>
<comment type="similarity">
    <text evidence="2">Belongs to the TAF11 family.</text>
</comment>
<dbReference type="CDD" id="cd08048">
    <property type="entry name" value="HFD_TAF11"/>
    <property type="match status" value="1"/>
</dbReference>
<dbReference type="Proteomes" id="UP000594262">
    <property type="component" value="Unplaced"/>
</dbReference>
<evidence type="ECO:0000259" key="7">
    <source>
        <dbReference type="Pfam" id="PF04719"/>
    </source>
</evidence>
<dbReference type="PANTHER" id="PTHR13218">
    <property type="entry name" value="TRANSCRIPTION INITIATION FACTOR TFIID SUBUNIT 11-RELATED"/>
    <property type="match status" value="1"/>
</dbReference>
<dbReference type="InterPro" id="IPR009072">
    <property type="entry name" value="Histone-fold"/>
</dbReference>
<evidence type="ECO:0000256" key="2">
    <source>
        <dbReference type="ARBA" id="ARBA00009788"/>
    </source>
</evidence>
<keyword evidence="3" id="KW-0805">Transcription regulation</keyword>
<name>A0A7M5XG91_9CNID</name>
<organism evidence="8 9">
    <name type="scientific">Clytia hemisphaerica</name>
    <dbReference type="NCBI Taxonomy" id="252671"/>
    <lineage>
        <taxon>Eukaryota</taxon>
        <taxon>Metazoa</taxon>
        <taxon>Cnidaria</taxon>
        <taxon>Hydrozoa</taxon>
        <taxon>Hydroidolina</taxon>
        <taxon>Leptothecata</taxon>
        <taxon>Obeliida</taxon>
        <taxon>Clytiidae</taxon>
        <taxon>Clytia</taxon>
    </lineage>
</organism>
<evidence type="ECO:0000313" key="8">
    <source>
        <dbReference type="EnsemblMetazoa" id="CLYHEMP023036.1"/>
    </source>
</evidence>
<reference evidence="8" key="1">
    <citation type="submission" date="2021-01" db="UniProtKB">
        <authorList>
            <consortium name="EnsemblMetazoa"/>
        </authorList>
    </citation>
    <scope>IDENTIFICATION</scope>
</reference>
<feature type="region of interest" description="Disordered" evidence="6">
    <location>
        <begin position="1"/>
        <end position="84"/>
    </location>
</feature>
<dbReference type="InterPro" id="IPR045127">
    <property type="entry name" value="TAF11-like"/>
</dbReference>
<keyword evidence="4" id="KW-0804">Transcription</keyword>
<dbReference type="GeneID" id="136824078"/>
<dbReference type="GO" id="GO:0051123">
    <property type="term" value="P:RNA polymerase II preinitiation complex assembly"/>
    <property type="evidence" value="ECO:0007669"/>
    <property type="project" value="InterPro"/>
</dbReference>
<keyword evidence="5" id="KW-0539">Nucleus</keyword>
<protein>
    <recommendedName>
        <fullName evidence="7">TAFII28-like protein domain-containing protein</fullName>
    </recommendedName>
</protein>
<accession>A0A7M5XG91</accession>
<comment type="subcellular location">
    <subcellularLocation>
        <location evidence="1">Nucleus</location>
    </subcellularLocation>
</comment>
<dbReference type="InterPro" id="IPR006809">
    <property type="entry name" value="TAFII28_dom"/>
</dbReference>
<keyword evidence="9" id="KW-1185">Reference proteome</keyword>
<dbReference type="EnsemblMetazoa" id="CLYHEMT023036.1">
    <property type="protein sequence ID" value="CLYHEMP023036.1"/>
    <property type="gene ID" value="CLYHEMG023036"/>
</dbReference>
<evidence type="ECO:0000256" key="6">
    <source>
        <dbReference type="SAM" id="MobiDB-lite"/>
    </source>
</evidence>
<proteinExistence type="inferred from homology"/>
<feature type="compositionally biased region" description="Low complexity" evidence="6">
    <location>
        <begin position="34"/>
        <end position="46"/>
    </location>
</feature>
<dbReference type="OrthoDB" id="28335at2759"/>
<evidence type="ECO:0000256" key="4">
    <source>
        <dbReference type="ARBA" id="ARBA00023163"/>
    </source>
</evidence>